<dbReference type="InterPro" id="IPR054593">
    <property type="entry name" value="Beta-mannosidase-like_N2"/>
</dbReference>
<dbReference type="SUPFAM" id="SSF49785">
    <property type="entry name" value="Galactose-binding domain-like"/>
    <property type="match status" value="1"/>
</dbReference>
<reference evidence="4 5" key="1">
    <citation type="submission" date="2016-10" db="EMBL/GenBank/DDBJ databases">
        <authorList>
            <person name="de Groot N.N."/>
        </authorList>
    </citation>
    <scope>NUCLEOTIDE SEQUENCE [LARGE SCALE GENOMIC DNA]</scope>
    <source>
        <strain evidence="4 5">RK1</strain>
    </source>
</reference>
<keyword evidence="2" id="KW-0378">Hydrolase</keyword>
<accession>A0A1I3PFJ2</accession>
<sequence>MALLLPLLFGGFGGKKSGTADVTNIEKAFENPDRSARPKVYWWWLNGFVDWDRIKEELHAIKNAGLGGVDIFEIGFRPDGIVPAGPAFMSDSSLADIAFAIREAGKLDLEVGLNLSSSWNAGGTWVKPKHAAKTLYVSKTAISSSGSQREFAVPFPTISNKDANGKEKRIEFNADGKPVYHSEVAVLAIPVVPEGGFLDTAQIIDVSAYLDTAQDLVRWKAPKGEWEIHRYVCSNTGEQLLLPSPKSVGPMLDHFDAEATEAHFMYFIKRLQSELGDLKGTALKNFYLASFEARTRIWTERMAAEFQRLNGYNIRKWLPAVFDEAAFAPDVQARFQNDLEKTISELMINNHYRKGRELANKYGLKLISESGGPGPPLHNVPVEALKALGALDVPRGEFWINHSRYAPDRVDLLMLVKEIASASRIYGHDIVELEAFTSFQNWQEGPGDMKPIGDRAFCEGMSRAVIHGFTHNPPGMGYPGVVYAAGTHYNDRTTWWSKVKPFNDYLSRISYVFQSADFQADVLYYYGDDVPNFAAPKNTRFAAGSGYDYEIINTDILLDSLTFRDGWLTLANGARFRVLAMGHVSEENEAVHKKIAELRKQGAVITDASHSNVSAALTAKGIVPDFDYPDKGSTRLDYMTTDQPVLDFIHYAKEGVDFYFIRNTRNEWVTRSCLFRQQHKAPSLWDPVDGAIHAIPAFRQLEDQMEVPLTFPPHGAFFVEFRHSDRKPRIEDFAEISSDTRITYTDGGMEIIREGETNPITLKGEWKVSFDPAWGGPGAVTIPELMSWTASADKGIKYYSGTASYEKSFETTFSRDTSGRIYLDLGKVSKVADVWLNGKPLGITWTPPYRYDVTDLLTAGTNTLKIDVVNTWSNRIIGDLNSVKKFTNTNLKERGSRETTWAETPLLKSGLLGPVTLRLIK</sequence>
<dbReference type="Proteomes" id="UP000198670">
    <property type="component" value="Unassembled WGS sequence"/>
</dbReference>
<dbReference type="EMBL" id="FOQO01000008">
    <property type="protein sequence ID" value="SFJ20325.1"/>
    <property type="molecule type" value="Genomic_DNA"/>
</dbReference>
<dbReference type="NCBIfam" id="NF045579">
    <property type="entry name" value="rhamnoside_JR"/>
    <property type="match status" value="1"/>
</dbReference>
<evidence type="ECO:0000256" key="1">
    <source>
        <dbReference type="ARBA" id="ARBA00022729"/>
    </source>
</evidence>
<dbReference type="GO" id="GO:0004553">
    <property type="term" value="F:hydrolase activity, hydrolyzing O-glycosyl compounds"/>
    <property type="evidence" value="ECO:0007669"/>
    <property type="project" value="UniProtKB-ARBA"/>
</dbReference>
<gene>
    <name evidence="4" type="ORF">SAMN05444682_10831</name>
</gene>
<dbReference type="STRING" id="1477437.SAMN05444682_10831"/>
<dbReference type="Gene3D" id="2.60.120.260">
    <property type="entry name" value="Galactose-binding domain-like"/>
    <property type="match status" value="1"/>
</dbReference>
<dbReference type="Pfam" id="PF22666">
    <property type="entry name" value="Glyco_hydro_2_N2"/>
    <property type="match status" value="1"/>
</dbReference>
<dbReference type="InterPro" id="IPR008979">
    <property type="entry name" value="Galactose-bd-like_sf"/>
</dbReference>
<protein>
    <submittedName>
        <fullName evidence="4">Alpha-L-rhamnosidase</fullName>
    </submittedName>
</protein>
<evidence type="ECO:0000256" key="2">
    <source>
        <dbReference type="ARBA" id="ARBA00022801"/>
    </source>
</evidence>
<dbReference type="Pfam" id="PF17132">
    <property type="entry name" value="Glyco_hydro_106"/>
    <property type="match status" value="2"/>
</dbReference>
<organism evidence="4 5">
    <name type="scientific">Parapedobacter indicus</name>
    <dbReference type="NCBI Taxonomy" id="1477437"/>
    <lineage>
        <taxon>Bacteria</taxon>
        <taxon>Pseudomonadati</taxon>
        <taxon>Bacteroidota</taxon>
        <taxon>Sphingobacteriia</taxon>
        <taxon>Sphingobacteriales</taxon>
        <taxon>Sphingobacteriaceae</taxon>
        <taxon>Parapedobacter</taxon>
    </lineage>
</organism>
<dbReference type="RefSeq" id="WP_181127809.1">
    <property type="nucleotide sequence ID" value="NZ_FOQO01000008.1"/>
</dbReference>
<dbReference type="PANTHER" id="PTHR43817">
    <property type="entry name" value="GLYCOSYL HYDROLASE"/>
    <property type="match status" value="1"/>
</dbReference>
<evidence type="ECO:0000313" key="4">
    <source>
        <dbReference type="EMBL" id="SFJ20325.1"/>
    </source>
</evidence>
<dbReference type="AlphaFoldDB" id="A0A1I3PFJ2"/>
<evidence type="ECO:0000313" key="5">
    <source>
        <dbReference type="Proteomes" id="UP000198670"/>
    </source>
</evidence>
<keyword evidence="1" id="KW-0732">Signal</keyword>
<keyword evidence="5" id="KW-1185">Reference proteome</keyword>
<name>A0A1I3PFJ2_9SPHI</name>
<proteinExistence type="predicted"/>
<feature type="domain" description="Beta-mannosidase-like galactose-binding" evidence="3">
    <location>
        <begin position="803"/>
        <end position="874"/>
    </location>
</feature>
<dbReference type="PANTHER" id="PTHR43817:SF1">
    <property type="entry name" value="HYDROLASE, FAMILY 43, PUTATIVE (AFU_ORTHOLOGUE AFUA_3G01660)-RELATED"/>
    <property type="match status" value="1"/>
</dbReference>
<evidence type="ECO:0000259" key="3">
    <source>
        <dbReference type="Pfam" id="PF22666"/>
    </source>
</evidence>